<dbReference type="PANTHER" id="PTHR36112:SF1">
    <property type="entry name" value="RIBOSOMAL RNA SMALL SUBUNIT METHYLTRANSFERASE J"/>
    <property type="match status" value="1"/>
</dbReference>
<dbReference type="Gene3D" id="3.40.50.150">
    <property type="entry name" value="Vaccinia Virus protein VP39"/>
    <property type="match status" value="1"/>
</dbReference>
<accession>A0A0W8E8A5</accession>
<sequence length="258" mass="28914">MRIIATSTQSIDDIDPDFSSFLAESQIAYVPRQKKSLDKIKAENQASAVIVWEATGPVMYLNGSKFFFHPSMAKVRISAFRKDGVLDPLIQACELKEDDYFLDCTLGLGADSIVASYFTPRGRVVGVESSIAVSYIVKWGMQLYKSNMPWLQEAIQRIKVINQEHNQYLIGLDDNSFDIVYFDPMFRIPLMKSQAISPLRDAANSAALSEEAVLQACRVARKKVVIKERKGSSEFERLKCTDIYGSSNNKIAYGIISV</sequence>
<comment type="caution">
    <text evidence="1">The sequence shown here is derived from an EMBL/GenBank/DDBJ whole genome shotgun (WGS) entry which is preliminary data.</text>
</comment>
<dbReference type="SUPFAM" id="SSF53335">
    <property type="entry name" value="S-adenosyl-L-methionine-dependent methyltransferases"/>
    <property type="match status" value="1"/>
</dbReference>
<reference evidence="1" key="1">
    <citation type="journal article" date="2015" name="Proc. Natl. Acad. Sci. U.S.A.">
        <title>Networks of energetic and metabolic interactions define dynamics in microbial communities.</title>
        <authorList>
            <person name="Embree M."/>
            <person name="Liu J.K."/>
            <person name="Al-Bassam M.M."/>
            <person name="Zengler K."/>
        </authorList>
    </citation>
    <scope>NUCLEOTIDE SEQUENCE</scope>
</reference>
<dbReference type="PANTHER" id="PTHR36112">
    <property type="entry name" value="RIBOSOMAL RNA SMALL SUBUNIT METHYLTRANSFERASE J"/>
    <property type="match status" value="1"/>
</dbReference>
<dbReference type="AlphaFoldDB" id="A0A0W8E8A5"/>
<evidence type="ECO:0000313" key="1">
    <source>
        <dbReference type="EMBL" id="KUG04820.1"/>
    </source>
</evidence>
<keyword evidence="1" id="KW-0808">Transferase</keyword>
<gene>
    <name evidence="1" type="ORF">ASZ90_017700</name>
</gene>
<proteinExistence type="predicted"/>
<dbReference type="EMBL" id="LNQE01001837">
    <property type="protein sequence ID" value="KUG04820.1"/>
    <property type="molecule type" value="Genomic_DNA"/>
</dbReference>
<dbReference type="GO" id="GO:0008990">
    <property type="term" value="F:rRNA (guanine-N2-)-methyltransferase activity"/>
    <property type="evidence" value="ECO:0007669"/>
    <property type="project" value="InterPro"/>
</dbReference>
<protein>
    <submittedName>
        <fullName evidence="1">Protein-l-isod(D-d) o-methyltransferase</fullName>
    </submittedName>
</protein>
<dbReference type="InterPro" id="IPR007536">
    <property type="entry name" value="16SrRNA_methylTrfase_J"/>
</dbReference>
<dbReference type="Pfam" id="PF04445">
    <property type="entry name" value="SAM_MT"/>
    <property type="match status" value="1"/>
</dbReference>
<dbReference type="InterPro" id="IPR029063">
    <property type="entry name" value="SAM-dependent_MTases_sf"/>
</dbReference>
<organism evidence="1">
    <name type="scientific">hydrocarbon metagenome</name>
    <dbReference type="NCBI Taxonomy" id="938273"/>
    <lineage>
        <taxon>unclassified sequences</taxon>
        <taxon>metagenomes</taxon>
        <taxon>ecological metagenomes</taxon>
    </lineage>
</organism>
<name>A0A0W8E8A5_9ZZZZ</name>
<keyword evidence="1" id="KW-0489">Methyltransferase</keyword>